<name>A0A0M2NXF4_STACC</name>
<evidence type="ECO:0000256" key="1">
    <source>
        <dbReference type="ARBA" id="ARBA00002445"/>
    </source>
</evidence>
<feature type="region of interest" description="Disordered" evidence="6">
    <location>
        <begin position="174"/>
        <end position="223"/>
    </location>
</feature>
<dbReference type="InterPro" id="IPR001668">
    <property type="entry name" value="Mob_Pre"/>
</dbReference>
<dbReference type="Pfam" id="PF01076">
    <property type="entry name" value="Mob_Pre"/>
    <property type="match status" value="1"/>
</dbReference>
<accession>A0A0M2NXF4</accession>
<dbReference type="GO" id="GO:0003677">
    <property type="term" value="F:DNA binding"/>
    <property type="evidence" value="ECO:0007669"/>
    <property type="project" value="InterPro"/>
</dbReference>
<protein>
    <recommendedName>
        <fullName evidence="4">Mobilization protein</fullName>
    </recommendedName>
    <alternativeName>
        <fullName evidence="3">Plasmid recombinase</fullName>
    </alternativeName>
</protein>
<comment type="caution">
    <text evidence="7">The sequence shown here is derived from an EMBL/GenBank/DDBJ whole genome shotgun (WGS) entry which is preliminary data.</text>
</comment>
<feature type="region of interest" description="Disordered" evidence="6">
    <location>
        <begin position="391"/>
        <end position="423"/>
    </location>
</feature>
<feature type="compositionally biased region" description="Basic and acidic residues" evidence="6">
    <location>
        <begin position="506"/>
        <end position="516"/>
    </location>
</feature>
<dbReference type="NCBIfam" id="NF041497">
    <property type="entry name" value="MobV"/>
    <property type="match status" value="1"/>
</dbReference>
<reference evidence="7 8" key="1">
    <citation type="submission" date="2015-03" db="EMBL/GenBank/DDBJ databases">
        <title>Genome Assembly of Staphylococcus cohnii subsp. cohnii strain G22B2.</title>
        <authorList>
            <person name="Nair G."/>
            <person name="Kaur G."/>
            <person name="Khatri I."/>
            <person name="Singh N.K."/>
            <person name="Sathyabama S."/>
            <person name="Maurya S.K."/>
            <person name="Subramanian S."/>
            <person name="Agrewala J.N."/>
            <person name="Mayilraj S."/>
        </authorList>
    </citation>
    <scope>NUCLEOTIDE SEQUENCE [LARGE SCALE GENOMIC DNA]</scope>
    <source>
        <strain evidence="7 8">G22B2</strain>
    </source>
</reference>
<feature type="compositionally biased region" description="Basic and acidic residues" evidence="6">
    <location>
        <begin position="391"/>
        <end position="411"/>
    </location>
</feature>
<feature type="compositionally biased region" description="Basic and acidic residues" evidence="6">
    <location>
        <begin position="193"/>
        <end position="207"/>
    </location>
</feature>
<feature type="compositionally biased region" description="Basic and acidic residues" evidence="6">
    <location>
        <begin position="174"/>
        <end position="184"/>
    </location>
</feature>
<evidence type="ECO:0000256" key="6">
    <source>
        <dbReference type="SAM" id="MobiDB-lite"/>
    </source>
</evidence>
<organism evidence="7 8">
    <name type="scientific">Staphylococcus cohnii subsp. cohnii</name>
    <dbReference type="NCBI Taxonomy" id="74704"/>
    <lineage>
        <taxon>Bacteria</taxon>
        <taxon>Bacillati</taxon>
        <taxon>Bacillota</taxon>
        <taxon>Bacilli</taxon>
        <taxon>Bacillales</taxon>
        <taxon>Staphylococcaceae</taxon>
        <taxon>Staphylococcus</taxon>
        <taxon>Staphylococcus cohnii species complex</taxon>
    </lineage>
</organism>
<sequence length="516" mass="61218">MSYSIIRVAKVKGKTNTTGIQKHVQRENKNYENLDIDLEKSHLNYDLVNDEPIEFNSMIDEKIEENYTGNRKIRSDAVKHVDGIITSDNEFFDFKTQEEIQAFFEDSKQFLEDEYGKDNLIYATVHMDEKTPHMHYGVVPITDDGRLSAKDVVGNKKALTEFQDRFNQYLNDKGHNLERGESKHKTERKHKQVERYKSETQYHEKEKNKARRLATHAEKQVSDKNKLLRHYDEELQPMKKQYDEMKNEVDDWEKVKIPKLKQKAKELNNQNTQESRKINDLKQKQDELLSTFGKIDSDIEKYKEQREHEKALRDQIRADKEKEEEQYQNLVKVLNEPINDEYEHEYKKPSIFSKEKEPTGKVIISENDYKILKQRSALAARLEPTFTELNSGKERKQDKEHIGRLQDENSKLKKQNKKVANERDEVIREHKSDISLVKSGCKIIKKAVGEDVYHKGINMIDNKVKSNFKDKYREMVTVDDNDKRMFQRKDNEVKRMQFENSKMRSKGKDKGFDLDR</sequence>
<keyword evidence="5" id="KW-0175">Coiled coil</keyword>
<feature type="coiled-coil region" evidence="5">
    <location>
        <begin position="228"/>
        <end position="333"/>
    </location>
</feature>
<evidence type="ECO:0000256" key="4">
    <source>
        <dbReference type="ARBA" id="ARBA00031709"/>
    </source>
</evidence>
<proteinExistence type="inferred from homology"/>
<evidence type="ECO:0000313" key="7">
    <source>
        <dbReference type="EMBL" id="KKI62620.1"/>
    </source>
</evidence>
<dbReference type="GO" id="GO:0006310">
    <property type="term" value="P:DNA recombination"/>
    <property type="evidence" value="ECO:0007669"/>
    <property type="project" value="InterPro"/>
</dbReference>
<dbReference type="AlphaFoldDB" id="A0A0M2NXF4"/>
<dbReference type="EMBL" id="LAKJ01000042">
    <property type="protein sequence ID" value="KKI62620.1"/>
    <property type="molecule type" value="Genomic_DNA"/>
</dbReference>
<evidence type="ECO:0000256" key="2">
    <source>
        <dbReference type="ARBA" id="ARBA00010657"/>
    </source>
</evidence>
<comment type="function">
    <text evidence="1">The interaction of the RSA site and the PRE protein may not only serves a function in plasmid maintenance, but may also contributes to the distribution of small antibiotic resistance plasmids among Gram-positive bacteria.</text>
</comment>
<evidence type="ECO:0000313" key="8">
    <source>
        <dbReference type="Proteomes" id="UP000034455"/>
    </source>
</evidence>
<dbReference type="Proteomes" id="UP000034455">
    <property type="component" value="Unassembled WGS sequence"/>
</dbReference>
<dbReference type="CDD" id="cd17242">
    <property type="entry name" value="MobM_relaxase"/>
    <property type="match status" value="1"/>
</dbReference>
<gene>
    <name evidence="7" type="ORF">UF66_2192</name>
</gene>
<evidence type="ECO:0000256" key="3">
    <source>
        <dbReference type="ARBA" id="ARBA00029953"/>
    </source>
</evidence>
<comment type="similarity">
    <text evidence="2">Belongs to the plasmid mobilization pre family.</text>
</comment>
<dbReference type="PATRIC" id="fig|74704.6.peg.2257"/>
<evidence type="ECO:0000256" key="5">
    <source>
        <dbReference type="SAM" id="Coils"/>
    </source>
</evidence>
<dbReference type="Gene3D" id="3.30.930.30">
    <property type="match status" value="1"/>
</dbReference>
<feature type="region of interest" description="Disordered" evidence="6">
    <location>
        <begin position="490"/>
        <end position="516"/>
    </location>
</feature>